<dbReference type="AlphaFoldDB" id="A0AAV5TYD7"/>
<organism evidence="1 2">
    <name type="scientific">Pristionchus entomophagus</name>
    <dbReference type="NCBI Taxonomy" id="358040"/>
    <lineage>
        <taxon>Eukaryota</taxon>
        <taxon>Metazoa</taxon>
        <taxon>Ecdysozoa</taxon>
        <taxon>Nematoda</taxon>
        <taxon>Chromadorea</taxon>
        <taxon>Rhabditida</taxon>
        <taxon>Rhabditina</taxon>
        <taxon>Diplogasteromorpha</taxon>
        <taxon>Diplogasteroidea</taxon>
        <taxon>Neodiplogasteridae</taxon>
        <taxon>Pristionchus</taxon>
    </lineage>
</organism>
<gene>
    <name evidence="1" type="ORF">PENTCL1PPCAC_21547</name>
</gene>
<proteinExistence type="predicted"/>
<reference evidence="1" key="1">
    <citation type="submission" date="2023-10" db="EMBL/GenBank/DDBJ databases">
        <title>Genome assembly of Pristionchus species.</title>
        <authorList>
            <person name="Yoshida K."/>
            <person name="Sommer R.J."/>
        </authorList>
    </citation>
    <scope>NUCLEOTIDE SEQUENCE</scope>
    <source>
        <strain evidence="1">RS0144</strain>
    </source>
</reference>
<comment type="caution">
    <text evidence="1">The sequence shown here is derived from an EMBL/GenBank/DDBJ whole genome shotgun (WGS) entry which is preliminary data.</text>
</comment>
<accession>A0AAV5TYD7</accession>
<protein>
    <submittedName>
        <fullName evidence="1">Uncharacterized protein</fullName>
    </submittedName>
</protein>
<feature type="non-terminal residue" evidence="1">
    <location>
        <position position="1"/>
    </location>
</feature>
<feature type="non-terminal residue" evidence="1">
    <location>
        <position position="99"/>
    </location>
</feature>
<keyword evidence="2" id="KW-1185">Reference proteome</keyword>
<sequence>LSILPTIIYQMATIDVQTAGFDVATPTRYSDFTIKSLTQQSAAGSLVQITGPIATLHNHAEASANFGFAVNKNGVENSWSGALAAGASTTFLSNGFHDL</sequence>
<name>A0AAV5TYD7_9BILA</name>
<evidence type="ECO:0000313" key="1">
    <source>
        <dbReference type="EMBL" id="GMS99372.1"/>
    </source>
</evidence>
<dbReference type="Proteomes" id="UP001432027">
    <property type="component" value="Unassembled WGS sequence"/>
</dbReference>
<dbReference type="EMBL" id="BTSX01000005">
    <property type="protein sequence ID" value="GMS99372.1"/>
    <property type="molecule type" value="Genomic_DNA"/>
</dbReference>
<evidence type="ECO:0000313" key="2">
    <source>
        <dbReference type="Proteomes" id="UP001432027"/>
    </source>
</evidence>